<reference evidence="2" key="1">
    <citation type="submission" date="2023-03" db="EMBL/GenBank/DDBJ databases">
        <title>Amycolatopsis taiwanensis NBRC 103393.</title>
        <authorList>
            <person name="Ichikawa N."/>
            <person name="Sato H."/>
            <person name="Tonouchi N."/>
        </authorList>
    </citation>
    <scope>NUCLEOTIDE SEQUENCE</scope>
    <source>
        <strain evidence="2">NBRC 103393</strain>
    </source>
</reference>
<dbReference type="EMBL" id="BSTI01000004">
    <property type="protein sequence ID" value="GLY65357.1"/>
    <property type="molecule type" value="Genomic_DNA"/>
</dbReference>
<dbReference type="RefSeq" id="WP_043841714.1">
    <property type="nucleotide sequence ID" value="NZ_BSTI01000004.1"/>
</dbReference>
<organism evidence="2 3">
    <name type="scientific">Amycolatopsis taiwanensis</name>
    <dbReference type="NCBI Taxonomy" id="342230"/>
    <lineage>
        <taxon>Bacteria</taxon>
        <taxon>Bacillati</taxon>
        <taxon>Actinomycetota</taxon>
        <taxon>Actinomycetes</taxon>
        <taxon>Pseudonocardiales</taxon>
        <taxon>Pseudonocardiaceae</taxon>
        <taxon>Amycolatopsis</taxon>
    </lineage>
</organism>
<keyword evidence="3" id="KW-1185">Reference proteome</keyword>
<evidence type="ECO:0000313" key="3">
    <source>
        <dbReference type="Proteomes" id="UP001165136"/>
    </source>
</evidence>
<dbReference type="Pfam" id="PF14062">
    <property type="entry name" value="DUF4253"/>
    <property type="match status" value="1"/>
</dbReference>
<dbReference type="InterPro" id="IPR025349">
    <property type="entry name" value="DUF4253"/>
</dbReference>
<sequence>MVPTKQSANVLTVAAPPTSVEHARQVAIEHHAFCPDLVTQAMESFDEYVNDLVGNDLWWFWWD</sequence>
<dbReference type="AlphaFoldDB" id="A0A9W6R0F3"/>
<proteinExistence type="predicted"/>
<protein>
    <recommendedName>
        <fullName evidence="1">DUF4253 domain-containing protein</fullName>
    </recommendedName>
</protein>
<dbReference type="Proteomes" id="UP001165136">
    <property type="component" value="Unassembled WGS sequence"/>
</dbReference>
<gene>
    <name evidence="2" type="ORF">Atai01_19760</name>
</gene>
<evidence type="ECO:0000313" key="2">
    <source>
        <dbReference type="EMBL" id="GLY65357.1"/>
    </source>
</evidence>
<evidence type="ECO:0000259" key="1">
    <source>
        <dbReference type="Pfam" id="PF14062"/>
    </source>
</evidence>
<name>A0A9W6R0F3_9PSEU</name>
<comment type="caution">
    <text evidence="2">The sequence shown here is derived from an EMBL/GenBank/DDBJ whole genome shotgun (WGS) entry which is preliminary data.</text>
</comment>
<accession>A0A9W6R0F3</accession>
<feature type="domain" description="DUF4253" evidence="1">
    <location>
        <begin position="11"/>
        <end position="63"/>
    </location>
</feature>